<keyword evidence="3" id="KW-0732">Signal</keyword>
<evidence type="ECO:0000313" key="5">
    <source>
        <dbReference type="Proteomes" id="UP000063434"/>
    </source>
</evidence>
<gene>
    <name evidence="4" type="primary">nicP_1</name>
    <name evidence="4" type="ORF">PFL603g_00129</name>
</gene>
<dbReference type="Pfam" id="PF03573">
    <property type="entry name" value="OprD"/>
    <property type="match status" value="1"/>
</dbReference>
<protein>
    <submittedName>
        <fullName evidence="4">Porin-like protein NicP</fullName>
    </submittedName>
</protein>
<reference evidence="4 5" key="1">
    <citation type="submission" date="2015-05" db="EMBL/GenBank/DDBJ databases">
        <title>A genomic and transcriptomic approach to investigate the blue pigment phenotype in Pseudomonas fluorescens.</title>
        <authorList>
            <person name="Andreani N.A."/>
            <person name="Cardazzo B."/>
        </authorList>
    </citation>
    <scope>NUCLEOTIDE SEQUENCE [LARGE SCALE GENOMIC DNA]</scope>
    <source>
        <strain evidence="4 5">Ps_40</strain>
    </source>
</reference>
<dbReference type="InterPro" id="IPR005318">
    <property type="entry name" value="OM_porin_bac"/>
</dbReference>
<dbReference type="InterPro" id="IPR023614">
    <property type="entry name" value="Porin_dom_sf"/>
</dbReference>
<dbReference type="Proteomes" id="UP000063434">
    <property type="component" value="Unassembled WGS sequence"/>
</dbReference>
<dbReference type="GO" id="GO:0016020">
    <property type="term" value="C:membrane"/>
    <property type="evidence" value="ECO:0007669"/>
    <property type="project" value="InterPro"/>
</dbReference>
<comment type="similarity">
    <text evidence="1">Belongs to the outer membrane porin (Opr) (TC 1.B.25) family.</text>
</comment>
<evidence type="ECO:0000313" key="4">
    <source>
        <dbReference type="EMBL" id="KWV84303.1"/>
    </source>
</evidence>
<dbReference type="GeneID" id="70104740"/>
<comment type="caution">
    <text evidence="4">The sequence shown here is derived from an EMBL/GenBank/DDBJ whole genome shotgun (WGS) entry which is preliminary data.</text>
</comment>
<evidence type="ECO:0000256" key="2">
    <source>
        <dbReference type="ARBA" id="ARBA00022448"/>
    </source>
</evidence>
<dbReference type="RefSeq" id="WP_020300856.1">
    <property type="nucleotide sequence ID" value="NZ_CABVHI010000010.1"/>
</dbReference>
<dbReference type="PANTHER" id="PTHR34596">
    <property type="entry name" value="CHITOPORIN"/>
    <property type="match status" value="1"/>
</dbReference>
<keyword evidence="2" id="KW-0813">Transport</keyword>
<name>A0A109LAY3_PSEFL</name>
<dbReference type="PATRIC" id="fig|294.195.peg.134"/>
<dbReference type="GO" id="GO:0015288">
    <property type="term" value="F:porin activity"/>
    <property type="evidence" value="ECO:0007669"/>
    <property type="project" value="TreeGrafter"/>
</dbReference>
<evidence type="ECO:0000256" key="3">
    <source>
        <dbReference type="ARBA" id="ARBA00022729"/>
    </source>
</evidence>
<accession>A0A109LAY3</accession>
<dbReference type="AlphaFoldDB" id="A0A109LAY3"/>
<dbReference type="EMBL" id="LCYC01000002">
    <property type="protein sequence ID" value="KWV84303.1"/>
    <property type="molecule type" value="Genomic_DNA"/>
</dbReference>
<organism evidence="4 5">
    <name type="scientific">Pseudomonas fluorescens</name>
    <dbReference type="NCBI Taxonomy" id="294"/>
    <lineage>
        <taxon>Bacteria</taxon>
        <taxon>Pseudomonadati</taxon>
        <taxon>Pseudomonadota</taxon>
        <taxon>Gammaproteobacteria</taxon>
        <taxon>Pseudomonadales</taxon>
        <taxon>Pseudomonadaceae</taxon>
        <taxon>Pseudomonas</taxon>
    </lineage>
</organism>
<dbReference type="PANTHER" id="PTHR34596:SF2">
    <property type="entry name" value="CHITOPORIN"/>
    <property type="match status" value="1"/>
</dbReference>
<evidence type="ECO:0000256" key="1">
    <source>
        <dbReference type="ARBA" id="ARBA00009075"/>
    </source>
</evidence>
<sequence length="420" mass="46373">MYYKNCGPLVWPALLCFCTPGLAWAEESDFFKDSTATLQARNYYFQRNYLDIRGAEKPKAEEWAQGFILNFKSGYTPGAVGFGIDAIATLGLKLDSGPGRVGTGLLPIKDSGAPADDYSRVGPTLKARFSKTELRLGELQPDIPVLPFSDIRLLPPSYQGASFSSSELTGLTLQGGRIKSTSLRNEAGDEKLIAMLGYIPQRTASSDAFNYMGGDYSFNESRTTVSGWYAQLEDIYRQSYVGIKHKQLVGRWSVTGTLAQYDAVEDGDHLIGAVDNRALYGTLGVARSGHAVTVGYQRMYGNTAFPRVFANIAPLANELPTYDFSSQNEVSYQVRYDYDFAAAGVPGLLFSTRYVVGNNVETGRGYEGKDSERDIDMSYVFQSGPVKGLGIRLRDAVARSNYRTDIDEYRVVLSYTWKLL</sequence>
<dbReference type="Gene3D" id="2.40.160.10">
    <property type="entry name" value="Porin"/>
    <property type="match status" value="1"/>
</dbReference>
<proteinExistence type="inferred from homology"/>